<evidence type="ECO:0000313" key="7">
    <source>
        <dbReference type="EMBL" id="RID83208.1"/>
    </source>
</evidence>
<dbReference type="GO" id="GO:0005886">
    <property type="term" value="C:plasma membrane"/>
    <property type="evidence" value="ECO:0007669"/>
    <property type="project" value="UniProtKB-SubCell"/>
</dbReference>
<dbReference type="GO" id="GO:0050071">
    <property type="term" value="F:phosphatidylglycerol lysyltransferase activity"/>
    <property type="evidence" value="ECO:0007669"/>
    <property type="project" value="UniProtKB-EC"/>
</dbReference>
<sequence length="315" mass="34584">MLNTSKKAIKTGLSLLLISFFILVTCLYADLDILFGDIETIFKRPLTLTTILFVYFAAFCARGLAWKLYLKNTPSYMSCIAGIFYSLLLNHLLPFKAGDLARIGILKLREPGISNGQVVNSVVVLRLLDMAILSVIAAIGLVSLHMQFRFWPLLLFSITTFAFIMAGQKHSKFVKRQVELMKTGLAGLSGLFVIVLTAGSWIMEAAVVYGVLTILGEHASIWEAAWVNSITVAGQIFQVTPGGIGSYEAVMIFALGLAGVPVNEAYSAAVMTHSIKFIFSFAAGAFVLAAFPVSFPTIRKWLQEGREKREKRVKV</sequence>
<dbReference type="AlphaFoldDB" id="A0A398B2X1"/>
<dbReference type="PANTHER" id="PTHR39087:SF2">
    <property type="entry name" value="UPF0104 MEMBRANE PROTEIN MJ1595"/>
    <property type="match status" value="1"/>
</dbReference>
<keyword evidence="3 6" id="KW-0812">Transmembrane</keyword>
<protein>
    <recommendedName>
        <fullName evidence="6">Phosphatidylglycerol lysyltransferase</fullName>
        <ecNumber evidence="6">2.3.2.3</ecNumber>
    </recommendedName>
    <alternativeName>
        <fullName evidence="6">Lysylphosphatidylglycerol synthase</fullName>
    </alternativeName>
</protein>
<dbReference type="GO" id="GO:0046677">
    <property type="term" value="P:response to antibiotic"/>
    <property type="evidence" value="ECO:0007669"/>
    <property type="project" value="UniProtKB-KW"/>
</dbReference>
<keyword evidence="2" id="KW-1003">Cell membrane</keyword>
<organism evidence="7 8">
    <name type="scientific">Mesobacillus zeae</name>
    <dbReference type="NCBI Taxonomy" id="1917180"/>
    <lineage>
        <taxon>Bacteria</taxon>
        <taxon>Bacillati</taxon>
        <taxon>Bacillota</taxon>
        <taxon>Bacilli</taxon>
        <taxon>Bacillales</taxon>
        <taxon>Bacillaceae</taxon>
        <taxon>Mesobacillus</taxon>
    </lineage>
</organism>
<evidence type="ECO:0000256" key="4">
    <source>
        <dbReference type="ARBA" id="ARBA00022989"/>
    </source>
</evidence>
<feature type="transmembrane region" description="Helical" evidence="6">
    <location>
        <begin position="118"/>
        <end position="142"/>
    </location>
</feature>
<dbReference type="GO" id="GO:0006629">
    <property type="term" value="P:lipid metabolic process"/>
    <property type="evidence" value="ECO:0007669"/>
    <property type="project" value="UniProtKB-KW"/>
</dbReference>
<proteinExistence type="inferred from homology"/>
<keyword evidence="8" id="KW-1185">Reference proteome</keyword>
<evidence type="ECO:0000256" key="6">
    <source>
        <dbReference type="RuleBase" id="RU363042"/>
    </source>
</evidence>
<feature type="transmembrane region" description="Helical" evidence="6">
    <location>
        <begin position="46"/>
        <end position="69"/>
    </location>
</feature>
<dbReference type="PANTHER" id="PTHR39087">
    <property type="entry name" value="UPF0104 MEMBRANE PROTEIN MJ1595"/>
    <property type="match status" value="1"/>
</dbReference>
<evidence type="ECO:0000256" key="1">
    <source>
        <dbReference type="ARBA" id="ARBA00004651"/>
    </source>
</evidence>
<feature type="transmembrane region" description="Helical" evidence="6">
    <location>
        <begin position="188"/>
        <end position="212"/>
    </location>
</feature>
<evidence type="ECO:0000256" key="5">
    <source>
        <dbReference type="ARBA" id="ARBA00023136"/>
    </source>
</evidence>
<dbReference type="Pfam" id="PF03706">
    <property type="entry name" value="LPG_synthase_TM"/>
    <property type="match status" value="1"/>
</dbReference>
<keyword evidence="6" id="KW-0808">Transferase</keyword>
<comment type="catalytic activity">
    <reaction evidence="6">
        <text>L-lysyl-tRNA(Lys) + a 1,2-diacyl-sn-glycero-3-phospho-(1'-sn-glycerol) = a 1,2-diacyl-sn-glycero-3-phospho-1'-(3'-O-L-lysyl)-sn-glycerol + tRNA(Lys)</text>
        <dbReference type="Rhea" id="RHEA:10668"/>
        <dbReference type="Rhea" id="RHEA-COMP:9696"/>
        <dbReference type="Rhea" id="RHEA-COMP:9697"/>
        <dbReference type="ChEBI" id="CHEBI:64716"/>
        <dbReference type="ChEBI" id="CHEBI:75792"/>
        <dbReference type="ChEBI" id="CHEBI:78442"/>
        <dbReference type="ChEBI" id="CHEBI:78529"/>
        <dbReference type="EC" id="2.3.2.3"/>
    </reaction>
</comment>
<comment type="subcellular location">
    <subcellularLocation>
        <location evidence="1 6">Cell membrane</location>
        <topology evidence="1 6">Multi-pass membrane protein</topology>
    </subcellularLocation>
</comment>
<evidence type="ECO:0000313" key="8">
    <source>
        <dbReference type="Proteomes" id="UP000265816"/>
    </source>
</evidence>
<accession>A0A398B2X1</accession>
<keyword evidence="5 6" id="KW-0472">Membrane</keyword>
<feature type="transmembrane region" description="Helical" evidence="6">
    <location>
        <begin position="12"/>
        <end position="34"/>
    </location>
</feature>
<dbReference type="OrthoDB" id="2111097at2"/>
<evidence type="ECO:0000256" key="2">
    <source>
        <dbReference type="ARBA" id="ARBA00022475"/>
    </source>
</evidence>
<dbReference type="EMBL" id="QWVT01000029">
    <property type="protein sequence ID" value="RID83208.1"/>
    <property type="molecule type" value="Genomic_DNA"/>
</dbReference>
<dbReference type="EC" id="2.3.2.3" evidence="6"/>
<name>A0A398B2X1_9BACI</name>
<evidence type="ECO:0000256" key="3">
    <source>
        <dbReference type="ARBA" id="ARBA00022692"/>
    </source>
</evidence>
<dbReference type="RefSeq" id="WP_119114054.1">
    <property type="nucleotide sequence ID" value="NZ_CBCSEO010000003.1"/>
</dbReference>
<dbReference type="Proteomes" id="UP000265816">
    <property type="component" value="Unassembled WGS sequence"/>
</dbReference>
<gene>
    <name evidence="6" type="primary">mprF</name>
    <name evidence="7" type="ORF">D1970_16975</name>
</gene>
<keyword evidence="4 6" id="KW-1133">Transmembrane helix</keyword>
<keyword evidence="6" id="KW-0443">Lipid metabolism</keyword>
<feature type="transmembrane region" description="Helical" evidence="6">
    <location>
        <begin position="277"/>
        <end position="298"/>
    </location>
</feature>
<feature type="transmembrane region" description="Helical" evidence="6">
    <location>
        <begin position="75"/>
        <end position="97"/>
    </location>
</feature>
<reference evidence="7 8" key="1">
    <citation type="submission" date="2018-08" db="EMBL/GenBank/DDBJ databases">
        <title>Bacillus jemisoniae sp. nov., Bacillus chryseoplanitiae sp. nov., Bacillus resnikiae sp. nov., and Bacillus frankliniae sp. nov., isolated from Viking spacecraft and associated surfaces.</title>
        <authorList>
            <person name="Seuylemezian A."/>
            <person name="Vaishampayan P."/>
        </authorList>
    </citation>
    <scope>NUCLEOTIDE SEQUENCE [LARGE SCALE GENOMIC DNA]</scope>
    <source>
        <strain evidence="7 8">JJ-247</strain>
    </source>
</reference>
<keyword evidence="6" id="KW-0046">Antibiotic resistance</keyword>
<dbReference type="InterPro" id="IPR022791">
    <property type="entry name" value="L-PG_synthase/AglD"/>
</dbReference>
<comment type="function">
    <text evidence="6">Catalyzes the transfer of a lysyl group from L-lysyl-tRNA(Lys) to membrane-bound phosphatidylglycerol (PG), which produces lysylphosphatidylglycerol (LPG), a major component of the bacterial membrane with a positive net charge. LPG synthesis contributes to bacterial virulence as it is involved in the resistance mechanism against cationic antimicrobial peptides (CAMP) produces by the host's immune system (defensins, cathelicidins) and by the competing microorganisms.</text>
</comment>
<comment type="similarity">
    <text evidence="6">Belongs to the LPG synthase family.</text>
</comment>
<feature type="transmembrane region" description="Helical" evidence="6">
    <location>
        <begin position="148"/>
        <end position="167"/>
    </location>
</feature>
<comment type="caution">
    <text evidence="7">The sequence shown here is derived from an EMBL/GenBank/DDBJ whole genome shotgun (WGS) entry which is preliminary data.</text>
</comment>